<proteinExistence type="predicted"/>
<evidence type="ECO:0000313" key="1">
    <source>
        <dbReference type="EMBL" id="KAK3793608.1"/>
    </source>
</evidence>
<dbReference type="EMBL" id="JAWDGP010001203">
    <property type="protein sequence ID" value="KAK3793608.1"/>
    <property type="molecule type" value="Genomic_DNA"/>
</dbReference>
<sequence>MDEATSSVPELGAPVCLVCLLIRLRSSHLLLKITTSESQYGGDRASDSSALKELSVVLLDWLPPRETKSVSESYTEVYPCYNLAFLEPPIITPGRLKQQTFIKKMQ</sequence>
<gene>
    <name evidence="1" type="ORF">RRG08_019211</name>
</gene>
<dbReference type="Proteomes" id="UP001283361">
    <property type="component" value="Unassembled WGS sequence"/>
</dbReference>
<accession>A0AAE1ATM1</accession>
<name>A0AAE1ATM1_9GAST</name>
<protein>
    <submittedName>
        <fullName evidence="1">Uncharacterized protein</fullName>
    </submittedName>
</protein>
<comment type="caution">
    <text evidence="1">The sequence shown here is derived from an EMBL/GenBank/DDBJ whole genome shotgun (WGS) entry which is preliminary data.</text>
</comment>
<reference evidence="1" key="1">
    <citation type="journal article" date="2023" name="G3 (Bethesda)">
        <title>A reference genome for the long-term kleptoplast-retaining sea slug Elysia crispata morphotype clarki.</title>
        <authorList>
            <person name="Eastman K.E."/>
            <person name="Pendleton A.L."/>
            <person name="Shaikh M.A."/>
            <person name="Suttiyut T."/>
            <person name="Ogas R."/>
            <person name="Tomko P."/>
            <person name="Gavelis G."/>
            <person name="Widhalm J.R."/>
            <person name="Wisecaver J.H."/>
        </authorList>
    </citation>
    <scope>NUCLEOTIDE SEQUENCE</scope>
    <source>
        <strain evidence="1">ECLA1</strain>
    </source>
</reference>
<organism evidence="1 2">
    <name type="scientific">Elysia crispata</name>
    <name type="common">lettuce slug</name>
    <dbReference type="NCBI Taxonomy" id="231223"/>
    <lineage>
        <taxon>Eukaryota</taxon>
        <taxon>Metazoa</taxon>
        <taxon>Spiralia</taxon>
        <taxon>Lophotrochozoa</taxon>
        <taxon>Mollusca</taxon>
        <taxon>Gastropoda</taxon>
        <taxon>Heterobranchia</taxon>
        <taxon>Euthyneura</taxon>
        <taxon>Panpulmonata</taxon>
        <taxon>Sacoglossa</taxon>
        <taxon>Placobranchoidea</taxon>
        <taxon>Plakobranchidae</taxon>
        <taxon>Elysia</taxon>
    </lineage>
</organism>
<keyword evidence="2" id="KW-1185">Reference proteome</keyword>
<dbReference type="AlphaFoldDB" id="A0AAE1ATM1"/>
<evidence type="ECO:0000313" key="2">
    <source>
        <dbReference type="Proteomes" id="UP001283361"/>
    </source>
</evidence>